<accession>A0A316UKA2</accession>
<evidence type="ECO:0000313" key="2">
    <source>
        <dbReference type="EMBL" id="PWN25677.1"/>
    </source>
</evidence>
<gene>
    <name evidence="2" type="ORF">BDZ90DRAFT_234107</name>
</gene>
<dbReference type="STRING" id="1569628.A0A316UKA2"/>
<protein>
    <recommendedName>
        <fullName evidence="4">Ribosomal protein/NADH dehydrogenase domain-containing protein</fullName>
    </recommendedName>
</protein>
<feature type="region of interest" description="Disordered" evidence="1">
    <location>
        <begin position="157"/>
        <end position="205"/>
    </location>
</feature>
<feature type="compositionally biased region" description="Polar residues" evidence="1">
    <location>
        <begin position="183"/>
        <end position="205"/>
    </location>
</feature>
<evidence type="ECO:0008006" key="4">
    <source>
        <dbReference type="Google" id="ProtNLM"/>
    </source>
</evidence>
<evidence type="ECO:0000313" key="3">
    <source>
        <dbReference type="Proteomes" id="UP000245884"/>
    </source>
</evidence>
<dbReference type="GeneID" id="37028720"/>
<proteinExistence type="predicted"/>
<organism evidence="2 3">
    <name type="scientific">Jaminaea rosea</name>
    <dbReference type="NCBI Taxonomy" id="1569628"/>
    <lineage>
        <taxon>Eukaryota</taxon>
        <taxon>Fungi</taxon>
        <taxon>Dikarya</taxon>
        <taxon>Basidiomycota</taxon>
        <taxon>Ustilaginomycotina</taxon>
        <taxon>Exobasidiomycetes</taxon>
        <taxon>Microstromatales</taxon>
        <taxon>Microstromatales incertae sedis</taxon>
        <taxon>Jaminaea</taxon>
    </lineage>
</organism>
<dbReference type="AlphaFoldDB" id="A0A316UKA2"/>
<keyword evidence="3" id="KW-1185">Reference proteome</keyword>
<reference evidence="2 3" key="1">
    <citation type="journal article" date="2018" name="Mol. Biol. Evol.">
        <title>Broad Genomic Sampling Reveals a Smut Pathogenic Ancestry of the Fungal Clade Ustilaginomycotina.</title>
        <authorList>
            <person name="Kijpornyongpan T."/>
            <person name="Mondo S.J."/>
            <person name="Barry K."/>
            <person name="Sandor L."/>
            <person name="Lee J."/>
            <person name="Lipzen A."/>
            <person name="Pangilinan J."/>
            <person name="LaButti K."/>
            <person name="Hainaut M."/>
            <person name="Henrissat B."/>
            <person name="Grigoriev I.V."/>
            <person name="Spatafora J.W."/>
            <person name="Aime M.C."/>
        </authorList>
    </citation>
    <scope>NUCLEOTIDE SEQUENCE [LARGE SCALE GENOMIC DNA]</scope>
    <source>
        <strain evidence="2 3">MCA 5214</strain>
    </source>
</reference>
<dbReference type="RefSeq" id="XP_025360289.1">
    <property type="nucleotide sequence ID" value="XM_025506897.1"/>
</dbReference>
<feature type="compositionally biased region" description="Low complexity" evidence="1">
    <location>
        <begin position="157"/>
        <end position="180"/>
    </location>
</feature>
<feature type="region of interest" description="Disordered" evidence="1">
    <location>
        <begin position="87"/>
        <end position="141"/>
    </location>
</feature>
<evidence type="ECO:0000256" key="1">
    <source>
        <dbReference type="SAM" id="MobiDB-lite"/>
    </source>
</evidence>
<sequence>MATPAKPSQLSKVLARLNAGLGASKLSPAVRSLRVRAGKRHGQVGERQFIKEVLPRLAYANPTVRVDVQFLERGQGQGKAKEVVAATTTGEEGETGDTVGSDAVSAGSSSSEEASSVEIDFGNTTPPRKIYLTAPGGASKPAGSIVREILELARFQDAAAASTSHHQQQEAGGKAGQARAPEPSSTNLMGSAEGQSTEAGSSTPM</sequence>
<dbReference type="Proteomes" id="UP000245884">
    <property type="component" value="Unassembled WGS sequence"/>
</dbReference>
<dbReference type="OrthoDB" id="1696305at2759"/>
<dbReference type="EMBL" id="KZ819675">
    <property type="protein sequence ID" value="PWN25677.1"/>
    <property type="molecule type" value="Genomic_DNA"/>
</dbReference>
<feature type="compositionally biased region" description="Low complexity" evidence="1">
    <location>
        <begin position="87"/>
        <end position="118"/>
    </location>
</feature>
<name>A0A316UKA2_9BASI</name>